<evidence type="ECO:0000256" key="1">
    <source>
        <dbReference type="SAM" id="MobiDB-lite"/>
    </source>
</evidence>
<feature type="compositionally biased region" description="Basic and acidic residues" evidence="1">
    <location>
        <begin position="7"/>
        <end position="25"/>
    </location>
</feature>
<dbReference type="EMBL" id="JAXOVC010000003">
    <property type="protein sequence ID" value="KAK4504011.1"/>
    <property type="molecule type" value="Genomic_DNA"/>
</dbReference>
<gene>
    <name evidence="2" type="ORF">PRZ48_004926</name>
</gene>
<dbReference type="Proteomes" id="UP001305779">
    <property type="component" value="Unassembled WGS sequence"/>
</dbReference>
<proteinExistence type="predicted"/>
<protein>
    <submittedName>
        <fullName evidence="2">Uncharacterized protein</fullName>
    </submittedName>
</protein>
<name>A0ABR0ES02_ZASCE</name>
<feature type="region of interest" description="Disordered" evidence="1">
    <location>
        <begin position="1"/>
        <end position="116"/>
    </location>
</feature>
<evidence type="ECO:0000313" key="2">
    <source>
        <dbReference type="EMBL" id="KAK4504011.1"/>
    </source>
</evidence>
<comment type="caution">
    <text evidence="2">The sequence shown here is derived from an EMBL/GenBank/DDBJ whole genome shotgun (WGS) entry which is preliminary data.</text>
</comment>
<organism evidence="2 3">
    <name type="scientific">Zasmidium cellare</name>
    <name type="common">Wine cellar mold</name>
    <name type="synonym">Racodium cellare</name>
    <dbReference type="NCBI Taxonomy" id="395010"/>
    <lineage>
        <taxon>Eukaryota</taxon>
        <taxon>Fungi</taxon>
        <taxon>Dikarya</taxon>
        <taxon>Ascomycota</taxon>
        <taxon>Pezizomycotina</taxon>
        <taxon>Dothideomycetes</taxon>
        <taxon>Dothideomycetidae</taxon>
        <taxon>Mycosphaerellales</taxon>
        <taxon>Mycosphaerellaceae</taxon>
        <taxon>Zasmidium</taxon>
    </lineage>
</organism>
<feature type="compositionally biased region" description="Polar residues" evidence="1">
    <location>
        <begin position="40"/>
        <end position="59"/>
    </location>
</feature>
<evidence type="ECO:0000313" key="3">
    <source>
        <dbReference type="Proteomes" id="UP001305779"/>
    </source>
</evidence>
<keyword evidence="3" id="KW-1185">Reference proteome</keyword>
<sequence length="138" mass="14827">MTSPSDWSDRRGLFQKGKEVHEPGRRLSGSGGVMDAVRRASTSSTSEKGSFVSNPLSNDPASPPSPTSQRRRSSAASSGLFGNLQQHKRGSEGYDERRASHTDQLTTGGAVSGWFNKTFRGVNPVAEDKSGEKRGVME</sequence>
<reference evidence="2 3" key="1">
    <citation type="journal article" date="2023" name="G3 (Bethesda)">
        <title>A chromosome-level genome assembly of Zasmidium syzygii isolated from banana leaves.</title>
        <authorList>
            <person name="van Westerhoven A.C."/>
            <person name="Mehrabi R."/>
            <person name="Talebi R."/>
            <person name="Steentjes M.B.F."/>
            <person name="Corcolon B."/>
            <person name="Chong P.A."/>
            <person name="Kema G.H.J."/>
            <person name="Seidl M.F."/>
        </authorList>
    </citation>
    <scope>NUCLEOTIDE SEQUENCE [LARGE SCALE GENOMIC DNA]</scope>
    <source>
        <strain evidence="2 3">P124</strain>
    </source>
</reference>
<accession>A0ABR0ES02</accession>
<feature type="compositionally biased region" description="Basic and acidic residues" evidence="1">
    <location>
        <begin position="89"/>
        <end position="101"/>
    </location>
</feature>